<sequence length="261" mass="29249">MKIFDHVSGDYFTFGDKQIYYEFQGNRQGSLIMFLHGGFGSVEDFKSLTPALADDYCLLGMDSPGHGKSTLGSERLSYALIQESAEALLLHLKLDKVILLGLSDGGIAAYHMAHAGKIHIDKLVTVGSRWHLDDALGSEEIFKKMSATSWKEKFPQTVELYERYNPAPDFENLFKKVVAMWLDKQPTGYLNETLKDLMMPVLIARGDADHLTARKSLAALADLIKNAALFNIPFAGHVAFDEQAEIFRLGLKQFLLKTDWK</sequence>
<dbReference type="Pfam" id="PF00561">
    <property type="entry name" value="Abhydrolase_1"/>
    <property type="match status" value="1"/>
</dbReference>
<dbReference type="GO" id="GO:0016787">
    <property type="term" value="F:hydrolase activity"/>
    <property type="evidence" value="ECO:0007669"/>
    <property type="project" value="UniProtKB-KW"/>
</dbReference>
<dbReference type="PANTHER" id="PTHR43798:SF33">
    <property type="entry name" value="HYDROLASE, PUTATIVE (AFU_ORTHOLOGUE AFUA_2G14860)-RELATED"/>
    <property type="match status" value="1"/>
</dbReference>
<accession>A0ABY7T2T6</accession>
<organism evidence="2 3">
    <name type="scientific">Mucilaginibacter jinjuensis</name>
    <dbReference type="NCBI Taxonomy" id="1176721"/>
    <lineage>
        <taxon>Bacteria</taxon>
        <taxon>Pseudomonadati</taxon>
        <taxon>Bacteroidota</taxon>
        <taxon>Sphingobacteriia</taxon>
        <taxon>Sphingobacteriales</taxon>
        <taxon>Sphingobacteriaceae</taxon>
        <taxon>Mucilaginibacter</taxon>
    </lineage>
</organism>
<dbReference type="InterPro" id="IPR029058">
    <property type="entry name" value="AB_hydrolase_fold"/>
</dbReference>
<name>A0ABY7T2T6_9SPHI</name>
<feature type="domain" description="AB hydrolase-1" evidence="1">
    <location>
        <begin position="31"/>
        <end position="147"/>
    </location>
</feature>
<proteinExistence type="predicted"/>
<dbReference type="InterPro" id="IPR050266">
    <property type="entry name" value="AB_hydrolase_sf"/>
</dbReference>
<dbReference type="Gene3D" id="3.40.50.1820">
    <property type="entry name" value="alpha/beta hydrolase"/>
    <property type="match status" value="1"/>
</dbReference>
<evidence type="ECO:0000259" key="1">
    <source>
        <dbReference type="Pfam" id="PF00561"/>
    </source>
</evidence>
<dbReference type="InterPro" id="IPR000073">
    <property type="entry name" value="AB_hydrolase_1"/>
</dbReference>
<dbReference type="PANTHER" id="PTHR43798">
    <property type="entry name" value="MONOACYLGLYCEROL LIPASE"/>
    <property type="match status" value="1"/>
</dbReference>
<dbReference type="EMBL" id="CP117167">
    <property type="protein sequence ID" value="WCT10578.1"/>
    <property type="molecule type" value="Genomic_DNA"/>
</dbReference>
<evidence type="ECO:0000313" key="3">
    <source>
        <dbReference type="Proteomes" id="UP001216139"/>
    </source>
</evidence>
<dbReference type="RefSeq" id="WP_273628767.1">
    <property type="nucleotide sequence ID" value="NZ_CP117167.1"/>
</dbReference>
<protein>
    <submittedName>
        <fullName evidence="2">Alpha/beta hydrolase</fullName>
    </submittedName>
</protein>
<dbReference type="SUPFAM" id="SSF53474">
    <property type="entry name" value="alpha/beta-Hydrolases"/>
    <property type="match status" value="1"/>
</dbReference>
<evidence type="ECO:0000313" key="2">
    <source>
        <dbReference type="EMBL" id="WCT10578.1"/>
    </source>
</evidence>
<gene>
    <name evidence="2" type="ORF">PQO05_17720</name>
</gene>
<keyword evidence="3" id="KW-1185">Reference proteome</keyword>
<keyword evidence="2" id="KW-0378">Hydrolase</keyword>
<reference evidence="2 3" key="1">
    <citation type="submission" date="2023-02" db="EMBL/GenBank/DDBJ databases">
        <title>Genome sequence of Mucilaginibacter jinjuensis strain KACC 16571.</title>
        <authorList>
            <person name="Kim S."/>
            <person name="Heo J."/>
            <person name="Kwon S.-W."/>
        </authorList>
    </citation>
    <scope>NUCLEOTIDE SEQUENCE [LARGE SCALE GENOMIC DNA]</scope>
    <source>
        <strain evidence="2 3">KACC 16571</strain>
    </source>
</reference>
<dbReference type="Proteomes" id="UP001216139">
    <property type="component" value="Chromosome"/>
</dbReference>